<evidence type="ECO:0000256" key="1">
    <source>
        <dbReference type="SAM" id="Phobius"/>
    </source>
</evidence>
<keyword evidence="1" id="KW-0472">Membrane</keyword>
<accession>A0A0A2XY27</accession>
<dbReference type="PANTHER" id="PTHR35342">
    <property type="entry name" value="TRICARBOXYLIC TRANSPORT PROTEIN"/>
    <property type="match status" value="1"/>
</dbReference>
<protein>
    <submittedName>
        <fullName evidence="3">C4-dicarboxylate ABC transporter permease</fullName>
    </submittedName>
</protein>
<dbReference type="RefSeq" id="WP_039145512.1">
    <property type="nucleotide sequence ID" value="NZ_JPXX01000018.1"/>
</dbReference>
<feature type="transmembrane region" description="Helical" evidence="1">
    <location>
        <begin position="110"/>
        <end position="130"/>
    </location>
</feature>
<keyword evidence="1" id="KW-1133">Transmembrane helix</keyword>
<name>A0A0A2XY27_9PAST</name>
<dbReference type="PANTHER" id="PTHR35342:SF5">
    <property type="entry name" value="TRICARBOXYLIC TRANSPORT PROTEIN"/>
    <property type="match status" value="1"/>
</dbReference>
<sequence>MLEHFVNGFEAFFSWSSFFYMNLGLFLGIIFGAVPGLTVMLCLVLLLPLTYNLGAIDSFMFLLGIYCAGSYGGSISAILIRTPGTPHATATMMDGNPLSVQGHSQKALNIALYASFIGGTFSALVLLFLAPEVAKVAMKMGSPEYFLICAFGLTIIAGVSGDSLLKGIISGCLGLFIATVGQDQISGGTMRFTFDNVYLYGGFDLVIVLIGLFALVEIINKSALFLKEKVRSDSEQKITFENEKMSREEWKSISKPLTLSSIIGSIIGIIPGTGASMASFLSYDVAKKISKKPQLFGKGSIEGIAAAESANNAVTGATLIPLLTLGIPGDGAVAIMLGALMINGLTPGPNLFQNHGSTVYAIMIGLIFVNLFMLIQGKYLTRVFAKVVKIPSVILVPIIAVFCFAGAYSIKNSMFDVGTIIAFGIISYVISKLGFSAIPVLLGLVLGALTEKNFRRSLMISDGNWDIFVTRPYALAFLILLILALIMIIYTNYKKSKQTDRTYKVVKELVK</sequence>
<dbReference type="Proteomes" id="UP000030539">
    <property type="component" value="Unassembled WGS sequence"/>
</dbReference>
<feature type="transmembrane region" description="Helical" evidence="1">
    <location>
        <begin position="262"/>
        <end position="283"/>
    </location>
</feature>
<dbReference type="eggNOG" id="COG3333">
    <property type="taxonomic scope" value="Bacteria"/>
</dbReference>
<feature type="transmembrane region" description="Helical" evidence="1">
    <location>
        <begin position="357"/>
        <end position="375"/>
    </location>
</feature>
<feature type="transmembrane region" description="Helical" evidence="1">
    <location>
        <begin position="473"/>
        <end position="493"/>
    </location>
</feature>
<dbReference type="AlphaFoldDB" id="A0A0A2XY27"/>
<feature type="transmembrane region" description="Helical" evidence="1">
    <location>
        <begin position="197"/>
        <end position="219"/>
    </location>
</feature>
<feature type="transmembrane region" description="Helical" evidence="1">
    <location>
        <begin position="20"/>
        <end position="47"/>
    </location>
</feature>
<organism evidence="3 4">
    <name type="scientific">Gallibacterium genomosp. 1</name>
    <dbReference type="NCBI Taxonomy" id="155515"/>
    <lineage>
        <taxon>Bacteria</taxon>
        <taxon>Pseudomonadati</taxon>
        <taxon>Pseudomonadota</taxon>
        <taxon>Gammaproteobacteria</taxon>
        <taxon>Pasteurellales</taxon>
        <taxon>Pasteurellaceae</taxon>
        <taxon>Gallibacterium</taxon>
    </lineage>
</organism>
<feature type="transmembrane region" description="Helical" evidence="1">
    <location>
        <begin position="59"/>
        <end position="80"/>
    </location>
</feature>
<dbReference type="Pfam" id="PF01970">
    <property type="entry name" value="TctA"/>
    <property type="match status" value="1"/>
</dbReference>
<dbReference type="InterPro" id="IPR002823">
    <property type="entry name" value="DUF112_TM"/>
</dbReference>
<feature type="transmembrane region" description="Helical" evidence="1">
    <location>
        <begin position="420"/>
        <end position="449"/>
    </location>
</feature>
<gene>
    <name evidence="3" type="ORF">JP36_05925</name>
</gene>
<feature type="domain" description="DUF112" evidence="2">
    <location>
        <begin position="19"/>
        <end position="442"/>
    </location>
</feature>
<feature type="transmembrane region" description="Helical" evidence="1">
    <location>
        <begin position="319"/>
        <end position="345"/>
    </location>
</feature>
<keyword evidence="1" id="KW-0812">Transmembrane</keyword>
<feature type="transmembrane region" description="Helical" evidence="1">
    <location>
        <begin position="387"/>
        <end position="408"/>
    </location>
</feature>
<comment type="caution">
    <text evidence="3">The sequence shown here is derived from an EMBL/GenBank/DDBJ whole genome shotgun (WGS) entry which is preliminary data.</text>
</comment>
<reference evidence="3 4" key="1">
    <citation type="submission" date="2014-08" db="EMBL/GenBank/DDBJ databases">
        <title>Chaperone-usher fimbriae in a diverse selection of Gallibacterium genomes.</title>
        <authorList>
            <person name="Kudirkiene E."/>
            <person name="Bager R.J."/>
            <person name="Johnson T.J."/>
            <person name="Bojesen A.M."/>
        </authorList>
    </citation>
    <scope>NUCLEOTIDE SEQUENCE [LARGE SCALE GENOMIC DNA]</scope>
    <source>
        <strain evidence="3 4">CCM5974</strain>
    </source>
</reference>
<evidence type="ECO:0000313" key="3">
    <source>
        <dbReference type="EMBL" id="KGQ37286.1"/>
    </source>
</evidence>
<evidence type="ECO:0000313" key="4">
    <source>
        <dbReference type="Proteomes" id="UP000030539"/>
    </source>
</evidence>
<dbReference type="EMBL" id="JPXX01000018">
    <property type="protein sequence ID" value="KGQ37286.1"/>
    <property type="molecule type" value="Genomic_DNA"/>
</dbReference>
<dbReference type="STRING" id="155515.JP36_05925"/>
<proteinExistence type="predicted"/>
<evidence type="ECO:0000259" key="2">
    <source>
        <dbReference type="Pfam" id="PF01970"/>
    </source>
</evidence>